<accession>A0AAD5XSQ5</accession>
<feature type="compositionally biased region" description="Polar residues" evidence="1">
    <location>
        <begin position="229"/>
        <end position="240"/>
    </location>
</feature>
<reference evidence="2" key="1">
    <citation type="submission" date="2020-05" db="EMBL/GenBank/DDBJ databases">
        <title>Phylogenomic resolution of chytrid fungi.</title>
        <authorList>
            <person name="Stajich J.E."/>
            <person name="Amses K."/>
            <person name="Simmons R."/>
            <person name="Seto K."/>
            <person name="Myers J."/>
            <person name="Bonds A."/>
            <person name="Quandt C.A."/>
            <person name="Barry K."/>
            <person name="Liu P."/>
            <person name="Grigoriev I."/>
            <person name="Longcore J.E."/>
            <person name="James T.Y."/>
        </authorList>
    </citation>
    <scope>NUCLEOTIDE SEQUENCE</scope>
    <source>
        <strain evidence="2">JEL0379</strain>
    </source>
</reference>
<feature type="compositionally biased region" description="Basic residues" evidence="1">
    <location>
        <begin position="359"/>
        <end position="372"/>
    </location>
</feature>
<feature type="compositionally biased region" description="Pro residues" evidence="1">
    <location>
        <begin position="312"/>
        <end position="327"/>
    </location>
</feature>
<dbReference type="AlphaFoldDB" id="A0AAD5XSQ5"/>
<comment type="caution">
    <text evidence="2">The sequence shown here is derived from an EMBL/GenBank/DDBJ whole genome shotgun (WGS) entry which is preliminary data.</text>
</comment>
<dbReference type="EMBL" id="JADGJQ010000024">
    <property type="protein sequence ID" value="KAJ3178816.1"/>
    <property type="molecule type" value="Genomic_DNA"/>
</dbReference>
<dbReference type="Proteomes" id="UP001212152">
    <property type="component" value="Unassembled WGS sequence"/>
</dbReference>
<organism evidence="2 3">
    <name type="scientific">Geranomyces variabilis</name>
    <dbReference type="NCBI Taxonomy" id="109894"/>
    <lineage>
        <taxon>Eukaryota</taxon>
        <taxon>Fungi</taxon>
        <taxon>Fungi incertae sedis</taxon>
        <taxon>Chytridiomycota</taxon>
        <taxon>Chytridiomycota incertae sedis</taxon>
        <taxon>Chytridiomycetes</taxon>
        <taxon>Spizellomycetales</taxon>
        <taxon>Powellomycetaceae</taxon>
        <taxon>Geranomyces</taxon>
    </lineage>
</organism>
<feature type="region of interest" description="Disordered" evidence="1">
    <location>
        <begin position="455"/>
        <end position="484"/>
    </location>
</feature>
<gene>
    <name evidence="2" type="ORF">HDU87_003371</name>
</gene>
<feature type="compositionally biased region" description="Low complexity" evidence="1">
    <location>
        <begin position="1"/>
        <end position="12"/>
    </location>
</feature>
<feature type="region of interest" description="Disordered" evidence="1">
    <location>
        <begin position="312"/>
        <end position="335"/>
    </location>
</feature>
<feature type="compositionally biased region" description="Basic and acidic residues" evidence="1">
    <location>
        <begin position="467"/>
        <end position="480"/>
    </location>
</feature>
<feature type="compositionally biased region" description="Basic and acidic residues" evidence="1">
    <location>
        <begin position="146"/>
        <end position="157"/>
    </location>
</feature>
<feature type="region of interest" description="Disordered" evidence="1">
    <location>
        <begin position="1"/>
        <end position="60"/>
    </location>
</feature>
<keyword evidence="3" id="KW-1185">Reference proteome</keyword>
<sequence>MSSTASHHSASSQHLPRLRRSKSSNSLKSHKSRAWFTKPRRHSPSGRDAEGQNENDVDYGNFSSLAAERISFEQRLRKQYAQDDLLHGSNATLGGESDSDSDNEEKGHVKRTNTPLLSKLGTSACSSQPAEPPDSAGESLSNFGDRSSDTTLAEKRPKRIVELLRTLSGLHGASGSQETLAGGSGFLSDWTDDDKADLFDPNRRKRRAGSMRSLANRKSLDRLAPAAGGSQSSSVLPQRQGTKRHSLGAESLPDLRPRDVLLPMRQQSEHDAHRGVHIAADARAVPPRSKRRIDLADIYSSILGTDWEAVLRPPPPKPRKPAPPATSPHPLLRTLSRHNTNLDLFEIDRLMWEQQRARAEHRRRRPQPRRRRSTSEGSAAAPAGWARWVASLLFLRQVATANELEDSESEDEEQEEDFVIEWERRRVVRAGELETPAQAQLRAVKAAAEALWDAQPASSQTVATRTAETHSRADHDRDDSAYSALPPHQLVGPAQLAAVLRAAAPEGNIIGRPLSATTLSFTRGWSGLDGFPKLVARVFPPIPDRPEDIESKEMNVL</sequence>
<feature type="compositionally biased region" description="Polar residues" evidence="1">
    <location>
        <begin position="456"/>
        <end position="466"/>
    </location>
</feature>
<feature type="compositionally biased region" description="Basic residues" evidence="1">
    <location>
        <begin position="16"/>
        <end position="44"/>
    </location>
</feature>
<evidence type="ECO:0000256" key="1">
    <source>
        <dbReference type="SAM" id="MobiDB-lite"/>
    </source>
</evidence>
<protein>
    <submittedName>
        <fullName evidence="2">Uncharacterized protein</fullName>
    </submittedName>
</protein>
<feature type="region of interest" description="Disordered" evidence="1">
    <location>
        <begin position="358"/>
        <end position="380"/>
    </location>
</feature>
<proteinExistence type="predicted"/>
<name>A0AAD5XSQ5_9FUNG</name>
<feature type="region of interest" description="Disordered" evidence="1">
    <location>
        <begin position="169"/>
        <end position="257"/>
    </location>
</feature>
<feature type="compositionally biased region" description="Polar residues" evidence="1">
    <location>
        <begin position="112"/>
        <end position="129"/>
    </location>
</feature>
<feature type="region of interest" description="Disordered" evidence="1">
    <location>
        <begin position="82"/>
        <end position="157"/>
    </location>
</feature>
<evidence type="ECO:0000313" key="2">
    <source>
        <dbReference type="EMBL" id="KAJ3178816.1"/>
    </source>
</evidence>
<evidence type="ECO:0000313" key="3">
    <source>
        <dbReference type="Proteomes" id="UP001212152"/>
    </source>
</evidence>